<dbReference type="Proteomes" id="UP000054007">
    <property type="component" value="Unassembled WGS sequence"/>
</dbReference>
<name>A0A0D7BRJ5_9AGAR</name>
<keyword evidence="2" id="KW-1185">Reference proteome</keyword>
<gene>
    <name evidence="1" type="ORF">CYLTODRAFT_418200</name>
</gene>
<accession>A0A0D7BRJ5</accession>
<evidence type="ECO:0000313" key="2">
    <source>
        <dbReference type="Proteomes" id="UP000054007"/>
    </source>
</evidence>
<protein>
    <submittedName>
        <fullName evidence="1">Uncharacterized protein</fullName>
    </submittedName>
</protein>
<dbReference type="EMBL" id="KN880446">
    <property type="protein sequence ID" value="KIY72221.1"/>
    <property type="molecule type" value="Genomic_DNA"/>
</dbReference>
<sequence>MSSVNDLLRDCNLPRPDPYLIGFRLTYFQTRLLAERHCTPFELKRVCGAYTVALDAFAEERNLQQTFVPLCLEGVHCTFWAIGVVAVWKGYPHPKWRVPEVPKDYLCLPERLEEFGEFPSGTMRWPKVWEPPKWFYPMFMQNARLSLEHRKKQLAEKRKENAVKIHTRNAHTTTVILDSAMITPDASTTPPDASISTPTTDYAHSTHDIPFIVQSMRFMP</sequence>
<organism evidence="1 2">
    <name type="scientific">Cylindrobasidium torrendii FP15055 ss-10</name>
    <dbReference type="NCBI Taxonomy" id="1314674"/>
    <lineage>
        <taxon>Eukaryota</taxon>
        <taxon>Fungi</taxon>
        <taxon>Dikarya</taxon>
        <taxon>Basidiomycota</taxon>
        <taxon>Agaricomycotina</taxon>
        <taxon>Agaricomycetes</taxon>
        <taxon>Agaricomycetidae</taxon>
        <taxon>Agaricales</taxon>
        <taxon>Marasmiineae</taxon>
        <taxon>Physalacriaceae</taxon>
        <taxon>Cylindrobasidium</taxon>
    </lineage>
</organism>
<dbReference type="AlphaFoldDB" id="A0A0D7BRJ5"/>
<evidence type="ECO:0000313" key="1">
    <source>
        <dbReference type="EMBL" id="KIY72221.1"/>
    </source>
</evidence>
<proteinExistence type="predicted"/>
<reference evidence="1 2" key="1">
    <citation type="journal article" date="2015" name="Fungal Genet. Biol.">
        <title>Evolution of novel wood decay mechanisms in Agaricales revealed by the genome sequences of Fistulina hepatica and Cylindrobasidium torrendii.</title>
        <authorList>
            <person name="Floudas D."/>
            <person name="Held B.W."/>
            <person name="Riley R."/>
            <person name="Nagy L.G."/>
            <person name="Koehler G."/>
            <person name="Ransdell A.S."/>
            <person name="Younus H."/>
            <person name="Chow J."/>
            <person name="Chiniquy J."/>
            <person name="Lipzen A."/>
            <person name="Tritt A."/>
            <person name="Sun H."/>
            <person name="Haridas S."/>
            <person name="LaButti K."/>
            <person name="Ohm R.A."/>
            <person name="Kues U."/>
            <person name="Blanchette R.A."/>
            <person name="Grigoriev I.V."/>
            <person name="Minto R.E."/>
            <person name="Hibbett D.S."/>
        </authorList>
    </citation>
    <scope>NUCLEOTIDE SEQUENCE [LARGE SCALE GENOMIC DNA]</scope>
    <source>
        <strain evidence="1 2">FP15055 ss-10</strain>
    </source>
</reference>